<reference evidence="4" key="1">
    <citation type="submission" date="2024-07" db="EMBL/GenBank/DDBJ databases">
        <title>Genome Analysis of a Potential Novel Vibrio Species Secreting pH- and Thermo-stable Alginate Lyase and its Application in Producing Alginate Oligosaccharides.</title>
        <authorList>
            <person name="Huang H."/>
            <person name="Bao K."/>
        </authorList>
    </citation>
    <scope>NUCLEOTIDE SEQUENCE</scope>
    <source>
        <strain evidence="4">HB236076</strain>
        <plasmid evidence="4">p-HB236076</plasmid>
    </source>
</reference>
<sequence length="258" mass="27979">MATALITGASRGIGKELAKIHASHGGDLILIARNEGDLLTLKNELLARWPIRVEVIVADLSSTQAVNEAYQSVKQLNMSVDYLINNAGFGGYGPFYQRQFEQDREMVMVNILALTQLTHCFLPEMIVKGSGKILNVSSTASFLPGPLQATYYATKAYVTSLSEAIAQEVAGSGVTVTALCPGPVDTDFVKRGGLQGVKAWGMAKSAPHTASVGYQAMLNGKRIAFDNKGLGALLTWIVPLLPRRWVSYFSQKTMERRL</sequence>
<dbReference type="InterPro" id="IPR036291">
    <property type="entry name" value="NAD(P)-bd_dom_sf"/>
</dbReference>
<dbReference type="Pfam" id="PF00106">
    <property type="entry name" value="adh_short"/>
    <property type="match status" value="1"/>
</dbReference>
<evidence type="ECO:0000256" key="1">
    <source>
        <dbReference type="ARBA" id="ARBA00006484"/>
    </source>
</evidence>
<dbReference type="InterPro" id="IPR002347">
    <property type="entry name" value="SDR_fam"/>
</dbReference>
<evidence type="ECO:0000256" key="2">
    <source>
        <dbReference type="ARBA" id="ARBA00023002"/>
    </source>
</evidence>
<accession>A0AB39HGW7</accession>
<keyword evidence="2 4" id="KW-0560">Oxidoreductase</keyword>
<evidence type="ECO:0000313" key="4">
    <source>
        <dbReference type="EMBL" id="XDK26413.1"/>
    </source>
</evidence>
<dbReference type="KEGG" id="vih:AB0763_15280"/>
<dbReference type="GO" id="GO:0016491">
    <property type="term" value="F:oxidoreductase activity"/>
    <property type="evidence" value="ECO:0007669"/>
    <property type="project" value="UniProtKB-KW"/>
</dbReference>
<dbReference type="AlphaFoldDB" id="A0AB39HGW7"/>
<dbReference type="PRINTS" id="PR00081">
    <property type="entry name" value="GDHRDH"/>
</dbReference>
<dbReference type="Gene3D" id="3.40.50.720">
    <property type="entry name" value="NAD(P)-binding Rossmann-like Domain"/>
    <property type="match status" value="1"/>
</dbReference>
<evidence type="ECO:0000256" key="3">
    <source>
        <dbReference type="RuleBase" id="RU000363"/>
    </source>
</evidence>
<dbReference type="GO" id="GO:0016020">
    <property type="term" value="C:membrane"/>
    <property type="evidence" value="ECO:0007669"/>
    <property type="project" value="TreeGrafter"/>
</dbReference>
<gene>
    <name evidence="4" type="ORF">AB0763_15280</name>
</gene>
<dbReference type="PANTHER" id="PTHR44196:SF2">
    <property type="entry name" value="SHORT-CHAIN DEHYDROGENASE-RELATED"/>
    <property type="match status" value="1"/>
</dbReference>
<geneLocation type="plasmid" evidence="4">
    <name>p-HB236076</name>
</geneLocation>
<organism evidence="4">
    <name type="scientific">Vibrio sp. HB236076</name>
    <dbReference type="NCBI Taxonomy" id="3232307"/>
    <lineage>
        <taxon>Bacteria</taxon>
        <taxon>Pseudomonadati</taxon>
        <taxon>Pseudomonadota</taxon>
        <taxon>Gammaproteobacteria</taxon>
        <taxon>Vibrionales</taxon>
        <taxon>Vibrionaceae</taxon>
        <taxon>Vibrio</taxon>
    </lineage>
</organism>
<dbReference type="EMBL" id="CP162602">
    <property type="protein sequence ID" value="XDK26413.1"/>
    <property type="molecule type" value="Genomic_DNA"/>
</dbReference>
<dbReference type="PANTHER" id="PTHR44196">
    <property type="entry name" value="DEHYDROGENASE/REDUCTASE SDR FAMILY MEMBER 7B"/>
    <property type="match status" value="1"/>
</dbReference>
<comment type="similarity">
    <text evidence="1 3">Belongs to the short-chain dehydrogenases/reductases (SDR) family.</text>
</comment>
<dbReference type="SUPFAM" id="SSF51735">
    <property type="entry name" value="NAD(P)-binding Rossmann-fold domains"/>
    <property type="match status" value="1"/>
</dbReference>
<dbReference type="EC" id="1.-.-.-" evidence="4"/>
<dbReference type="CDD" id="cd05233">
    <property type="entry name" value="SDR_c"/>
    <property type="match status" value="1"/>
</dbReference>
<keyword evidence="4" id="KW-0614">Plasmid</keyword>
<proteinExistence type="inferred from homology"/>
<dbReference type="RefSeq" id="WP_306099303.1">
    <property type="nucleotide sequence ID" value="NZ_CP162602.1"/>
</dbReference>
<dbReference type="PRINTS" id="PR00080">
    <property type="entry name" value="SDRFAMILY"/>
</dbReference>
<name>A0AB39HGW7_9VIBR</name>
<protein>
    <submittedName>
        <fullName evidence="4">SDR family NAD(P)-dependent oxidoreductase</fullName>
        <ecNumber evidence="4">1.-.-.-</ecNumber>
    </submittedName>
</protein>